<dbReference type="Proteomes" id="UP000094526">
    <property type="component" value="Unassembled WGS sequence"/>
</dbReference>
<dbReference type="STRING" id="86049.A0A1C1CCE2"/>
<feature type="region of interest" description="Disordered" evidence="4">
    <location>
        <begin position="470"/>
        <end position="509"/>
    </location>
</feature>
<gene>
    <name evidence="5" type="ORF">CLCR_01057</name>
</gene>
<dbReference type="InterPro" id="IPR011990">
    <property type="entry name" value="TPR-like_helical_dom_sf"/>
</dbReference>
<dbReference type="VEuPathDB" id="FungiDB:CLCR_01057"/>
<keyword evidence="1" id="KW-0677">Repeat</keyword>
<feature type="repeat" description="TPR" evidence="3">
    <location>
        <begin position="680"/>
        <end position="713"/>
    </location>
</feature>
<feature type="region of interest" description="Disordered" evidence="4">
    <location>
        <begin position="587"/>
        <end position="613"/>
    </location>
</feature>
<dbReference type="PANTHER" id="PTHR16193">
    <property type="entry name" value="TETRATRICOPEPTIDE REPEAT PROTEIN 27"/>
    <property type="match status" value="1"/>
</dbReference>
<evidence type="ECO:0000313" key="6">
    <source>
        <dbReference type="Proteomes" id="UP000094526"/>
    </source>
</evidence>
<evidence type="ECO:0000256" key="1">
    <source>
        <dbReference type="ARBA" id="ARBA00022737"/>
    </source>
</evidence>
<reference evidence="6" key="1">
    <citation type="submission" date="2015-07" db="EMBL/GenBank/DDBJ databases">
        <authorList>
            <person name="Teixeira M.M."/>
            <person name="Souza R.C."/>
            <person name="Almeida L.G."/>
            <person name="Vicente V.A."/>
            <person name="de Hoog S."/>
            <person name="Bocca A.L."/>
            <person name="de Almeida S.R."/>
            <person name="Vasconcelos A.T."/>
            <person name="Felipe M.S."/>
        </authorList>
    </citation>
    <scope>NUCLEOTIDE SEQUENCE [LARGE SCALE GENOMIC DNA]</scope>
    <source>
        <strain evidence="6">KSF</strain>
    </source>
</reference>
<feature type="compositionally biased region" description="Low complexity" evidence="4">
    <location>
        <begin position="489"/>
        <end position="500"/>
    </location>
</feature>
<evidence type="ECO:0000256" key="4">
    <source>
        <dbReference type="SAM" id="MobiDB-lite"/>
    </source>
</evidence>
<comment type="caution">
    <text evidence="5">The sequence shown here is derived from an EMBL/GenBank/DDBJ whole genome shotgun (WGS) entry which is preliminary data.</text>
</comment>
<feature type="region of interest" description="Disordered" evidence="4">
    <location>
        <begin position="257"/>
        <end position="325"/>
    </location>
</feature>
<dbReference type="InterPro" id="IPR019734">
    <property type="entry name" value="TPR_rpt"/>
</dbReference>
<feature type="compositionally biased region" description="Basic and acidic residues" evidence="4">
    <location>
        <begin position="479"/>
        <end position="488"/>
    </location>
</feature>
<evidence type="ECO:0000256" key="2">
    <source>
        <dbReference type="ARBA" id="ARBA00022803"/>
    </source>
</evidence>
<keyword evidence="2 3" id="KW-0802">TPR repeat</keyword>
<dbReference type="PROSITE" id="PS50005">
    <property type="entry name" value="TPR"/>
    <property type="match status" value="1"/>
</dbReference>
<evidence type="ECO:0000256" key="3">
    <source>
        <dbReference type="PROSITE-ProRule" id="PRU00339"/>
    </source>
</evidence>
<feature type="compositionally biased region" description="Low complexity" evidence="4">
    <location>
        <begin position="592"/>
        <end position="602"/>
    </location>
</feature>
<protein>
    <submittedName>
        <fullName evidence="5">F-box domain protein</fullName>
    </submittedName>
</protein>
<feature type="region of interest" description="Disordered" evidence="4">
    <location>
        <begin position="850"/>
        <end position="918"/>
    </location>
</feature>
<evidence type="ECO:0000313" key="5">
    <source>
        <dbReference type="EMBL" id="OCT46149.1"/>
    </source>
</evidence>
<feature type="region of interest" description="Disordered" evidence="4">
    <location>
        <begin position="342"/>
        <end position="374"/>
    </location>
</feature>
<organism evidence="5 6">
    <name type="scientific">Cladophialophora carrionii</name>
    <dbReference type="NCBI Taxonomy" id="86049"/>
    <lineage>
        <taxon>Eukaryota</taxon>
        <taxon>Fungi</taxon>
        <taxon>Dikarya</taxon>
        <taxon>Ascomycota</taxon>
        <taxon>Pezizomycotina</taxon>
        <taxon>Eurotiomycetes</taxon>
        <taxon>Chaetothyriomycetidae</taxon>
        <taxon>Chaetothyriales</taxon>
        <taxon>Herpotrichiellaceae</taxon>
        <taxon>Cladophialophora</taxon>
    </lineage>
</organism>
<dbReference type="eggNOG" id="KOG1128">
    <property type="taxonomic scope" value="Eukaryota"/>
</dbReference>
<proteinExistence type="predicted"/>
<feature type="compositionally biased region" description="Polar residues" evidence="4">
    <location>
        <begin position="286"/>
        <end position="320"/>
    </location>
</feature>
<dbReference type="SUPFAM" id="SSF48452">
    <property type="entry name" value="TPR-like"/>
    <property type="match status" value="1"/>
</dbReference>
<dbReference type="EMBL" id="LGRB01000016">
    <property type="protein sequence ID" value="OCT46149.1"/>
    <property type="molecule type" value="Genomic_DNA"/>
</dbReference>
<name>A0A1C1CCE2_9EURO</name>
<dbReference type="VEuPathDB" id="FungiDB:G647_09371"/>
<dbReference type="Gene3D" id="1.25.40.10">
    <property type="entry name" value="Tetratricopeptide repeat domain"/>
    <property type="match status" value="1"/>
</dbReference>
<sequence length="1085" mass="120081">MEHLFPYPKMGTSFLEVLHDALTRKLLGFDATHAEPTPFISGVTSRLKFVLSDATQQLSILKIGYTALEAFLQANCTGPPLDFDPEEVIFPEWYRRREDLAALREGLFQHLSVDGCRPYALTPHIELFWLAKVIMSTTTLAEAGFNGRRARMRVNFWHQKLLSEESPSLRDVIYSDAAVLEQQLSARLAFGGSAAEEHYVEFMVERAVIRTYYGDDALARTDLARAALTRDFHFVLTGALGKRTKFQENDTSQLVVLAKSRDHEPEPYSSRKNSKAESHGVPDAETASSSLSLPLPQRTMTPTSTSTKNQQEPTSPQGNRPVQPENVLLNDDTLLERIHFKTTAEPSASSPLSSSLSVDTMTHVAPSQSSLPPELAALDPADQPLLFPMDSAILLATASSITNTSPEDGLVREETLPYATRVLDGGSSNWQVYTQALLVRSRIEGYRARTAERGLLQLQALVDQVIAETSQSVPPSKAESSESHESKDTTSTTASTGTSTFLPKPKPSESASVAERLKYIYQLSPPLRWELEAELAQRWTSMGGLKTALEIYTRLQMHAEVALCLAATDQEAKAVELLKNLLFTDDPSGSSTTTTAAQETATPGREKLRSPPPADAPRLLCILGDIVSQPDYYALSWTVSSSRYARAQRSLGRYFLTKQRDYQRAAEAYRLALNISRLDRASWFSLGCIQLELEEWTPAVESFTRCVQLEDQDAESWSNLAVALLSLPKPVAEEKVAFAPPTEEDESQDQDQNQTDRALSPERKVDPYRHVRDALRALRRAATLKRDDPRIWDNYLTVAASIPPSAGTPWAEIIQAMSRVIELRGKKEGESCIDLGILKVLTEYVIENWKYPSPDGDRDGDGDGDGEEAEKAEQPEAEGANKAEQPQAEAGVEHKTTSEEKNSASASTTTTTGPPNFKLPYTPRSFLHLIDKQVTPLATSSAKLYTLLSRISEWRSRPQQSLMQAEKAWLATLTLNPTTSSASAATAAAAAAAASASDQDFTNIPASQWTEIVDKTIWMMRRYADLGPKQRERTGGEVEAKWRFKARSAARRVLGRGKTWEESGEEGALRLRRAMDEVRELCSYA</sequence>
<dbReference type="AlphaFoldDB" id="A0A1C1CCE2"/>
<keyword evidence="6" id="KW-1185">Reference proteome</keyword>
<feature type="region of interest" description="Disordered" evidence="4">
    <location>
        <begin position="738"/>
        <end position="763"/>
    </location>
</feature>
<dbReference type="PANTHER" id="PTHR16193:SF0">
    <property type="entry name" value="TETRATRICOPEPTIDE REPEAT PROTEIN 27"/>
    <property type="match status" value="1"/>
</dbReference>
<dbReference type="OrthoDB" id="1936594at2759"/>
<feature type="compositionally biased region" description="Low complexity" evidence="4">
    <location>
        <begin position="346"/>
        <end position="357"/>
    </location>
</feature>
<feature type="compositionally biased region" description="Low complexity" evidence="4">
    <location>
        <begin position="903"/>
        <end position="912"/>
    </location>
</feature>
<accession>A0A1C1CCE2</accession>
<feature type="compositionally biased region" description="Basic and acidic residues" evidence="4">
    <location>
        <begin position="891"/>
        <end position="902"/>
    </location>
</feature>
<dbReference type="InterPro" id="IPR044244">
    <property type="entry name" value="TTC27/Emw1"/>
</dbReference>